<gene>
    <name evidence="1" type="ORF">SNAT2548_LOCUS10218</name>
</gene>
<organism evidence="1 2">
    <name type="scientific">Symbiodinium natans</name>
    <dbReference type="NCBI Taxonomy" id="878477"/>
    <lineage>
        <taxon>Eukaryota</taxon>
        <taxon>Sar</taxon>
        <taxon>Alveolata</taxon>
        <taxon>Dinophyceae</taxon>
        <taxon>Suessiales</taxon>
        <taxon>Symbiodiniaceae</taxon>
        <taxon>Symbiodinium</taxon>
    </lineage>
</organism>
<protein>
    <recommendedName>
        <fullName evidence="3">Reverse transcriptase Ty1/copia-type domain-containing protein</fullName>
    </recommendedName>
</protein>
<dbReference type="PANTHER" id="PTHR11439">
    <property type="entry name" value="GAG-POL-RELATED RETROTRANSPOSON"/>
    <property type="match status" value="1"/>
</dbReference>
<dbReference type="AlphaFoldDB" id="A0A812L7L0"/>
<comment type="caution">
    <text evidence="1">The sequence shown here is derived from an EMBL/GenBank/DDBJ whole genome shotgun (WGS) entry which is preliminary data.</text>
</comment>
<reference evidence="1" key="1">
    <citation type="submission" date="2021-02" db="EMBL/GenBank/DDBJ databases">
        <authorList>
            <person name="Dougan E. K."/>
            <person name="Rhodes N."/>
            <person name="Thang M."/>
            <person name="Chan C."/>
        </authorList>
    </citation>
    <scope>NUCLEOTIDE SEQUENCE</scope>
</reference>
<proteinExistence type="predicted"/>
<dbReference type="PANTHER" id="PTHR11439:SF463">
    <property type="entry name" value="REVERSE TRANSCRIPTASE TY1_COPIA-TYPE DOMAIN-CONTAINING PROTEIN"/>
    <property type="match status" value="1"/>
</dbReference>
<evidence type="ECO:0000313" key="1">
    <source>
        <dbReference type="EMBL" id="CAE7236679.1"/>
    </source>
</evidence>
<sequence length="905" mass="99037">MLSGQSGAYPGGIQAEIARVQVEEVYGGCRLRSGADVSVAPLKFKKHGEKANSGLLLQDAQSNAIVEQAAGLSCSCFLRGTSDDSREMLIKAAGVLEVKLKDWSWLSLSERRKQFVFRSQAMCGSTCSQACVLGRSRQSPHKAVSLEAGEEEVKEDAKELRPVIQIDYCCTFAKERGEQQLEEVEQGDENQKMAKDELDYRAITRLSMQVGGGEEVVLQGDSEPAIQQKGPSVLYKDACPYLHGSFVMQPSSTTASSLVREAVLPSKRQLTLWQRGRFFPLIDLILDFLLQADLPHGLVGNLYPLLNTDWPLLWELLEELDVSSEPASSCTGGLGVPAAIDSAAALPAALASSSKEAESGVRARSAGEYGCSETAGKRGGPRAQARDLELVTLDIKDAYLNVPQKSPVIIEVDARLLGDERSGSIPFILERLLPGQRIAASEWFQFMKSMLGEAGMSGLIKEPTLFRSDKVEEEKGLVLHADDAILATTAEGRKELVEALSRRVVVQVSEPMRNVGDELEFLKRKYIKTCEGVAMFSGAKHLDGLIEAVGSVTPRDTPADQSFSEIDKSPSLSPSKAKIFRECVGRLLYLSHTRSDIQFAVCVLASDVLQAHACLGFPGDGSLEEGGKLVLESVTDADWAGCKASRRSKSSVHLYCAGGLLASYVRSQRSIALSSGESEYIAMVSGATELVYLKECLVYLSRGRFEVEAIMRSDSAAARGISQRMGCGRVRHLDCALMWVQNAIKEKALKAGPIAGVRNPADVGTKALSGHFASATCAWVRWSRHQRGLEPCYGVEPGRRSCSFLDFVMRYSCFGSLLLDWCSMDLFPSFPNFDEQQVKSQKPEVGCQADRGMSPSEMKFADDHMERCEFLTRAVREEHRVVEQCEQALRDVRSENRRRDSQGEG</sequence>
<dbReference type="EMBL" id="CAJNDS010000835">
    <property type="protein sequence ID" value="CAE7236679.1"/>
    <property type="molecule type" value="Genomic_DNA"/>
</dbReference>
<accession>A0A812L7L0</accession>
<dbReference type="OrthoDB" id="443276at2759"/>
<dbReference type="CDD" id="cd09272">
    <property type="entry name" value="RNase_HI_RT_Ty1"/>
    <property type="match status" value="1"/>
</dbReference>
<dbReference type="Proteomes" id="UP000604046">
    <property type="component" value="Unassembled WGS sequence"/>
</dbReference>
<evidence type="ECO:0008006" key="3">
    <source>
        <dbReference type="Google" id="ProtNLM"/>
    </source>
</evidence>
<evidence type="ECO:0000313" key="2">
    <source>
        <dbReference type="Proteomes" id="UP000604046"/>
    </source>
</evidence>
<name>A0A812L7L0_9DINO</name>
<keyword evidence="2" id="KW-1185">Reference proteome</keyword>